<dbReference type="EMBL" id="AMZH03006301">
    <property type="protein sequence ID" value="RRT64166.1"/>
    <property type="molecule type" value="Genomic_DNA"/>
</dbReference>
<protein>
    <submittedName>
        <fullName evidence="1">Uncharacterized protein</fullName>
    </submittedName>
</protein>
<accession>A0A426ZJJ5</accession>
<feature type="non-terminal residue" evidence="1">
    <location>
        <position position="1"/>
    </location>
</feature>
<evidence type="ECO:0000313" key="2">
    <source>
        <dbReference type="Proteomes" id="UP000287651"/>
    </source>
</evidence>
<gene>
    <name evidence="1" type="ORF">B296_00042081</name>
</gene>
<sequence>VLKQVVKMSEEATTGPEGLSYLKAKRRLKRRWTRRSATVSQKRIYLSRRKGRRCKATDSRAMGLATLWYRRGGTSVDSSIPFSHGGRALVVKETEEVENAEANSKYQDKAEE</sequence>
<evidence type="ECO:0000313" key="1">
    <source>
        <dbReference type="EMBL" id="RRT64166.1"/>
    </source>
</evidence>
<dbReference type="AlphaFoldDB" id="A0A426ZJJ5"/>
<dbReference type="Proteomes" id="UP000287651">
    <property type="component" value="Unassembled WGS sequence"/>
</dbReference>
<comment type="caution">
    <text evidence="1">The sequence shown here is derived from an EMBL/GenBank/DDBJ whole genome shotgun (WGS) entry which is preliminary data.</text>
</comment>
<reference evidence="1 2" key="1">
    <citation type="journal article" date="2014" name="Agronomy (Basel)">
        <title>A Draft Genome Sequence for Ensete ventricosum, the Drought-Tolerant Tree Against Hunger.</title>
        <authorList>
            <person name="Harrison J."/>
            <person name="Moore K.A."/>
            <person name="Paszkiewicz K."/>
            <person name="Jones T."/>
            <person name="Grant M."/>
            <person name="Ambacheew D."/>
            <person name="Muzemil S."/>
            <person name="Studholme D.J."/>
        </authorList>
    </citation>
    <scope>NUCLEOTIDE SEQUENCE [LARGE SCALE GENOMIC DNA]</scope>
</reference>
<proteinExistence type="predicted"/>
<organism evidence="1 2">
    <name type="scientific">Ensete ventricosum</name>
    <name type="common">Abyssinian banana</name>
    <name type="synonym">Musa ensete</name>
    <dbReference type="NCBI Taxonomy" id="4639"/>
    <lineage>
        <taxon>Eukaryota</taxon>
        <taxon>Viridiplantae</taxon>
        <taxon>Streptophyta</taxon>
        <taxon>Embryophyta</taxon>
        <taxon>Tracheophyta</taxon>
        <taxon>Spermatophyta</taxon>
        <taxon>Magnoliopsida</taxon>
        <taxon>Liliopsida</taxon>
        <taxon>Zingiberales</taxon>
        <taxon>Musaceae</taxon>
        <taxon>Ensete</taxon>
    </lineage>
</organism>
<name>A0A426ZJJ5_ENSVE</name>